<dbReference type="GO" id="GO:0016024">
    <property type="term" value="P:CDP-diacylglycerol biosynthetic process"/>
    <property type="evidence" value="ECO:0007669"/>
    <property type="project" value="UniProtKB-UniPathway"/>
</dbReference>
<evidence type="ECO:0000313" key="7">
    <source>
        <dbReference type="EMBL" id="QDZ01361.1"/>
    </source>
</evidence>
<evidence type="ECO:0000259" key="6">
    <source>
        <dbReference type="SMART" id="SM00563"/>
    </source>
</evidence>
<dbReference type="Pfam" id="PF01553">
    <property type="entry name" value="Acyltransferase"/>
    <property type="match status" value="1"/>
</dbReference>
<evidence type="ECO:0000256" key="4">
    <source>
        <dbReference type="ARBA" id="ARBA00013432"/>
    </source>
</evidence>
<dbReference type="Proteomes" id="UP000321389">
    <property type="component" value="Chromosome"/>
</dbReference>
<dbReference type="SMART" id="SM00563">
    <property type="entry name" value="PlsC"/>
    <property type="match status" value="1"/>
</dbReference>
<dbReference type="InterPro" id="IPR045520">
    <property type="entry name" value="GPAT/DHAPAT_C"/>
</dbReference>
<evidence type="ECO:0000256" key="2">
    <source>
        <dbReference type="ARBA" id="ARBA00004765"/>
    </source>
</evidence>
<accession>A0A5B8L0E6</accession>
<dbReference type="PANTHER" id="PTHR12563">
    <property type="entry name" value="GLYCEROL-3-PHOSPHATE ACYLTRANSFERASE"/>
    <property type="match status" value="1"/>
</dbReference>
<reference evidence="7" key="1">
    <citation type="submission" date="2020-04" db="EMBL/GenBank/DDBJ databases">
        <title>Nitratireductor sp. nov. isolated from mangrove soil.</title>
        <authorList>
            <person name="Ye Y."/>
        </authorList>
    </citation>
    <scope>NUCLEOTIDE SEQUENCE</scope>
    <source>
        <strain evidence="7">SY7</strain>
    </source>
</reference>
<gene>
    <name evidence="7" type="ORF">FQ775_13785</name>
</gene>
<evidence type="ECO:0000256" key="3">
    <source>
        <dbReference type="ARBA" id="ARBA00013113"/>
    </source>
</evidence>
<proteinExistence type="predicted"/>
<dbReference type="AlphaFoldDB" id="A0A5B8L0E6"/>
<dbReference type="UniPathway" id="UPA00557">
    <property type="reaction ID" value="UER00612"/>
</dbReference>
<sequence length="470" mass="53399">MTGAVALPFWLVALLVVFAAIGIVDRVFAPSVRWFFRRRFNQAIDELNQRLDMRIEPFRLTRRQTLVDRLIYDPKVVEAVDAEAKASGTPRAVVMKRAERYAREIVPAFSVTTYFGFGIRAARRLSEFVYRVRLGYVDDDALKAIDPQATVVFVMNHRSNMDYVLVTYMASSRASLSYAVGEWARVWLLQNLIRSMGAYFVRRNSGDELYRKVLGRYVAMATQEGVTQAVFPEGGLSRDGRLREPRLGLLSYMVAGFDPRASRDVVFVPVGLNYDRVIEDRVLTAGAEKEISGRDFRVRLPALAGFVWNLVRLRLQGRLYRFGYACVSFGKPVSLAHWQKREQVDFTTADREALFVGIEKLGDDLIEAIAAIVPALPVALASHVFLESGERWMSEFELKSAVFGLIERLEGEGAHVHIPRADRDYAVGAGLRMLTLRHMVVMNDEWLYRANPDERLLLTYYANSIAHLLK</sequence>
<dbReference type="OrthoDB" id="335193at2"/>
<comment type="catalytic activity">
    <reaction evidence="5">
        <text>sn-glycerol 3-phosphate + an acyl-CoA = a 1-acyl-sn-glycero-3-phosphate + CoA</text>
        <dbReference type="Rhea" id="RHEA:15325"/>
        <dbReference type="ChEBI" id="CHEBI:57287"/>
        <dbReference type="ChEBI" id="CHEBI:57597"/>
        <dbReference type="ChEBI" id="CHEBI:57970"/>
        <dbReference type="ChEBI" id="CHEBI:58342"/>
        <dbReference type="EC" id="2.3.1.15"/>
    </reaction>
</comment>
<dbReference type="RefSeq" id="WP_146300006.1">
    <property type="nucleotide sequence ID" value="NZ_CP042301.2"/>
</dbReference>
<feature type="domain" description="Phospholipid/glycerol acyltransferase" evidence="6">
    <location>
        <begin position="151"/>
        <end position="275"/>
    </location>
</feature>
<keyword evidence="8" id="KW-1185">Reference proteome</keyword>
<dbReference type="EC" id="2.3.1.15" evidence="3"/>
<dbReference type="PANTHER" id="PTHR12563:SF17">
    <property type="entry name" value="DIHYDROXYACETONE PHOSPHATE ACYLTRANSFERASE"/>
    <property type="match status" value="1"/>
</dbReference>
<name>A0A5B8L0E6_9HYPH</name>
<dbReference type="Pfam" id="PF19277">
    <property type="entry name" value="GPAT_C"/>
    <property type="match status" value="1"/>
</dbReference>
<dbReference type="GO" id="GO:0012505">
    <property type="term" value="C:endomembrane system"/>
    <property type="evidence" value="ECO:0007669"/>
    <property type="project" value="UniProtKB-SubCell"/>
</dbReference>
<evidence type="ECO:0000313" key="8">
    <source>
        <dbReference type="Proteomes" id="UP000321389"/>
    </source>
</evidence>
<keyword evidence="7" id="KW-0808">Transferase</keyword>
<evidence type="ECO:0000256" key="1">
    <source>
        <dbReference type="ARBA" id="ARBA00004184"/>
    </source>
</evidence>
<dbReference type="SUPFAM" id="SSF69593">
    <property type="entry name" value="Glycerol-3-phosphate (1)-acyltransferase"/>
    <property type="match status" value="1"/>
</dbReference>
<comment type="subcellular location">
    <subcellularLocation>
        <location evidence="1">Endomembrane system</location>
        <topology evidence="1">Peripheral membrane protein</topology>
    </subcellularLocation>
</comment>
<evidence type="ECO:0000256" key="5">
    <source>
        <dbReference type="ARBA" id="ARBA00048427"/>
    </source>
</evidence>
<protein>
    <recommendedName>
        <fullName evidence="4">Glycerol-3-phosphate acyltransferase</fullName>
        <ecNumber evidence="3">2.3.1.15</ecNumber>
    </recommendedName>
</protein>
<dbReference type="GO" id="GO:0004366">
    <property type="term" value="F:glycerol-3-phosphate O-acyltransferase activity"/>
    <property type="evidence" value="ECO:0007669"/>
    <property type="project" value="UniProtKB-EC"/>
</dbReference>
<dbReference type="EMBL" id="CP042301">
    <property type="protein sequence ID" value="QDZ01361.1"/>
    <property type="molecule type" value="Genomic_DNA"/>
</dbReference>
<dbReference type="InterPro" id="IPR022284">
    <property type="entry name" value="GPAT/DHAPAT"/>
</dbReference>
<keyword evidence="7" id="KW-0012">Acyltransferase</keyword>
<dbReference type="InterPro" id="IPR002123">
    <property type="entry name" value="Plipid/glycerol_acylTrfase"/>
</dbReference>
<comment type="pathway">
    <text evidence="2">Phospholipid metabolism; CDP-diacylglycerol biosynthesis; CDP-diacylglycerol from sn-glycerol 3-phosphate: step 1/3.</text>
</comment>
<dbReference type="KEGG" id="niy:FQ775_13785"/>
<organism evidence="7 8">
    <name type="scientific">Nitratireductor mangrovi</name>
    <dbReference type="NCBI Taxonomy" id="2599600"/>
    <lineage>
        <taxon>Bacteria</taxon>
        <taxon>Pseudomonadati</taxon>
        <taxon>Pseudomonadota</taxon>
        <taxon>Alphaproteobacteria</taxon>
        <taxon>Hyphomicrobiales</taxon>
        <taxon>Phyllobacteriaceae</taxon>
        <taxon>Nitratireductor</taxon>
    </lineage>
</organism>